<sequence>MMSSMTTFAATIPVFAFYELILIAKQADLSLSTQAQNTVGTQSASFDYSGGLIATTAPEITDMYLPVGTPGAVCLTVVFNHKNISKCRHSMATMRPLWPLMFAAYAAITSHVDGVVQGPINTASYTNFEFAGHEFLVSASFPAQSNYAGIGWWTPTISSGAAQERLHEDFVIRSVRLGEVRHDLVGEFQVENESLIILRQVSTTWYIEQRLDVLRRHTSATGTSQRG</sequence>
<evidence type="ECO:0000313" key="3">
    <source>
        <dbReference type="Proteomes" id="UP000051952"/>
    </source>
</evidence>
<name>A0A0S4INB5_BODSA</name>
<organism evidence="2 3">
    <name type="scientific">Bodo saltans</name>
    <name type="common">Flagellated protozoan</name>
    <dbReference type="NCBI Taxonomy" id="75058"/>
    <lineage>
        <taxon>Eukaryota</taxon>
        <taxon>Discoba</taxon>
        <taxon>Euglenozoa</taxon>
        <taxon>Kinetoplastea</taxon>
        <taxon>Metakinetoplastina</taxon>
        <taxon>Eubodonida</taxon>
        <taxon>Bodonidae</taxon>
        <taxon>Bodo</taxon>
    </lineage>
</organism>
<gene>
    <name evidence="2" type="ORF">BSAL_64255</name>
</gene>
<dbReference type="VEuPathDB" id="TriTrypDB:BSAL_64255"/>
<reference evidence="3" key="1">
    <citation type="submission" date="2015-09" db="EMBL/GenBank/DDBJ databases">
        <authorList>
            <consortium name="Pathogen Informatics"/>
        </authorList>
    </citation>
    <scope>NUCLEOTIDE SEQUENCE [LARGE SCALE GENOMIC DNA]</scope>
    <source>
        <strain evidence="3">Lake Konstanz</strain>
    </source>
</reference>
<dbReference type="GO" id="GO:0032259">
    <property type="term" value="P:methylation"/>
    <property type="evidence" value="ECO:0007669"/>
    <property type="project" value="UniProtKB-KW"/>
</dbReference>
<feature type="chain" id="PRO_5006621479" evidence="1">
    <location>
        <begin position="17"/>
        <end position="227"/>
    </location>
</feature>
<keyword evidence="3" id="KW-1185">Reference proteome</keyword>
<keyword evidence="1" id="KW-0732">Signal</keyword>
<evidence type="ECO:0000256" key="1">
    <source>
        <dbReference type="SAM" id="SignalP"/>
    </source>
</evidence>
<accession>A0A0S4INB5</accession>
<evidence type="ECO:0000313" key="2">
    <source>
        <dbReference type="EMBL" id="CUF63288.1"/>
    </source>
</evidence>
<keyword evidence="2" id="KW-0808">Transferase</keyword>
<dbReference type="Proteomes" id="UP000051952">
    <property type="component" value="Unassembled WGS sequence"/>
</dbReference>
<proteinExistence type="predicted"/>
<dbReference type="AlphaFoldDB" id="A0A0S4INB5"/>
<feature type="signal peptide" evidence="1">
    <location>
        <begin position="1"/>
        <end position="16"/>
    </location>
</feature>
<protein>
    <submittedName>
        <fullName evidence="2">rRNA dimethyltransferase, putative</fullName>
    </submittedName>
</protein>
<dbReference type="EMBL" id="CYKH01000372">
    <property type="protein sequence ID" value="CUF63288.1"/>
    <property type="molecule type" value="Genomic_DNA"/>
</dbReference>
<dbReference type="GO" id="GO:0008168">
    <property type="term" value="F:methyltransferase activity"/>
    <property type="evidence" value="ECO:0007669"/>
    <property type="project" value="UniProtKB-KW"/>
</dbReference>
<keyword evidence="2" id="KW-0489">Methyltransferase</keyword>